<keyword evidence="4 5" id="KW-0720">Serine protease</keyword>
<feature type="active site" description="Charge relay system" evidence="5">
    <location>
        <position position="183"/>
    </location>
</feature>
<feature type="active site" description="Charge relay system" evidence="5">
    <location>
        <position position="208"/>
    </location>
</feature>
<dbReference type="Gene3D" id="3.40.50.200">
    <property type="entry name" value="Peptidase S8/S53 domain"/>
    <property type="match status" value="1"/>
</dbReference>
<reference evidence="8 9" key="1">
    <citation type="submission" date="2016-07" db="EMBL/GenBank/DDBJ databases">
        <title>Complete genome sequence of Altererythrobacter dongtanensis KCTC 22672, a type strain with esterase isolated from tidal flat.</title>
        <authorList>
            <person name="Cheng H."/>
            <person name="Wu Y.-H."/>
            <person name="Zhou P."/>
            <person name="Huo Y.-Y."/>
            <person name="Wang C.-S."/>
            <person name="Xu X.-W."/>
        </authorList>
    </citation>
    <scope>NUCLEOTIDE SEQUENCE [LARGE SCALE GENOMIC DNA]</scope>
    <source>
        <strain evidence="8 9">KCTC 22672</strain>
    </source>
</reference>
<dbReference type="PANTHER" id="PTHR43806">
    <property type="entry name" value="PEPTIDASE S8"/>
    <property type="match status" value="1"/>
</dbReference>
<feature type="chain" id="PRO_5008534174" evidence="6">
    <location>
        <begin position="22"/>
        <end position="400"/>
    </location>
</feature>
<feature type="active site" description="Charge relay system" evidence="5">
    <location>
        <position position="352"/>
    </location>
</feature>
<dbReference type="EC" id="3.4.21.-" evidence="8"/>
<keyword evidence="3 5" id="KW-0378">Hydrolase</keyword>
<evidence type="ECO:0000259" key="7">
    <source>
        <dbReference type="Pfam" id="PF00082"/>
    </source>
</evidence>
<evidence type="ECO:0000256" key="2">
    <source>
        <dbReference type="ARBA" id="ARBA00022670"/>
    </source>
</evidence>
<evidence type="ECO:0000256" key="3">
    <source>
        <dbReference type="ARBA" id="ARBA00022801"/>
    </source>
</evidence>
<keyword evidence="6" id="KW-0732">Signal</keyword>
<comment type="similarity">
    <text evidence="1 5">Belongs to the peptidase S8 family.</text>
</comment>
<dbReference type="InterPro" id="IPR000209">
    <property type="entry name" value="Peptidase_S8/S53_dom"/>
</dbReference>
<sequence>MRMPISRIAMLLALLASPAVAQIGLPGVQLPTGPVRDTIGGVVRVAEPVLADAGRQLAALREDRLERLVRTNPKHLEMTPDGFPARRGEIVVFEPSEFALRGLQALGFGVVGVETIDGLDIAVTRVRLPHGVRLREVEGLLQRAAPGLQWTPDHIFEQVGRGGGAARAIVPTPAISARVGVVDGAPSASLPIAASKGFAIGAPMASDHGSAVVSLLRRAGVRTIAVADVYGQDPAGGSATAVARGLGWLVAGGAKVISMSIVGPDNPLLSRSIAAARAKGVVIVAAVGNDGPAAPPAFPASYPGVVAVTGVDARNRALIEAGRALDLDYAAPGADLVATNAKGRTVKLRGTSFAAPLAAARIAAAMDGDWQAKVDAEVVDLGRKGPDPIYGRGLICGDCR</sequence>
<dbReference type="SUPFAM" id="SSF52743">
    <property type="entry name" value="Subtilisin-like"/>
    <property type="match status" value="1"/>
</dbReference>
<dbReference type="GO" id="GO:0006508">
    <property type="term" value="P:proteolysis"/>
    <property type="evidence" value="ECO:0007669"/>
    <property type="project" value="UniProtKB-KW"/>
</dbReference>
<dbReference type="GO" id="GO:0004252">
    <property type="term" value="F:serine-type endopeptidase activity"/>
    <property type="evidence" value="ECO:0007669"/>
    <property type="project" value="UniProtKB-UniRule"/>
</dbReference>
<gene>
    <name evidence="8" type="primary">epr</name>
    <name evidence="8" type="ORF">A6F68_02193</name>
</gene>
<proteinExistence type="inferred from homology"/>
<dbReference type="STRING" id="692370.A6F68_02193"/>
<dbReference type="PATRIC" id="fig|692370.5.peg.2207"/>
<dbReference type="EMBL" id="CP016591">
    <property type="protein sequence ID" value="ANY20694.1"/>
    <property type="molecule type" value="Genomic_DNA"/>
</dbReference>
<organism evidence="8 9">
    <name type="scientific">Tsuneonella dongtanensis</name>
    <dbReference type="NCBI Taxonomy" id="692370"/>
    <lineage>
        <taxon>Bacteria</taxon>
        <taxon>Pseudomonadati</taxon>
        <taxon>Pseudomonadota</taxon>
        <taxon>Alphaproteobacteria</taxon>
        <taxon>Sphingomonadales</taxon>
        <taxon>Erythrobacteraceae</taxon>
        <taxon>Tsuneonella</taxon>
    </lineage>
</organism>
<evidence type="ECO:0000256" key="1">
    <source>
        <dbReference type="ARBA" id="ARBA00011073"/>
    </source>
</evidence>
<name>A0A1B2AEW7_9SPHN</name>
<protein>
    <submittedName>
        <fullName evidence="8">Minor extracellular protease Epr</fullName>
        <ecNumber evidence="8">3.4.21.-</ecNumber>
    </submittedName>
</protein>
<evidence type="ECO:0000256" key="5">
    <source>
        <dbReference type="PROSITE-ProRule" id="PRU01240"/>
    </source>
</evidence>
<dbReference type="AlphaFoldDB" id="A0A1B2AEW7"/>
<dbReference type="CDD" id="cd05561">
    <property type="entry name" value="Peptidases_S8_4"/>
    <property type="match status" value="1"/>
</dbReference>
<dbReference type="InterPro" id="IPR036852">
    <property type="entry name" value="Peptidase_S8/S53_dom_sf"/>
</dbReference>
<dbReference type="PANTHER" id="PTHR43806:SF11">
    <property type="entry name" value="CEREVISIN-RELATED"/>
    <property type="match status" value="1"/>
</dbReference>
<evidence type="ECO:0000256" key="6">
    <source>
        <dbReference type="SAM" id="SignalP"/>
    </source>
</evidence>
<keyword evidence="2 5" id="KW-0645">Protease</keyword>
<dbReference type="PROSITE" id="PS51892">
    <property type="entry name" value="SUBTILASE"/>
    <property type="match status" value="1"/>
</dbReference>
<dbReference type="Proteomes" id="UP000092932">
    <property type="component" value="Chromosome"/>
</dbReference>
<dbReference type="KEGG" id="ado:A6F68_02193"/>
<feature type="signal peptide" evidence="6">
    <location>
        <begin position="1"/>
        <end position="21"/>
    </location>
</feature>
<keyword evidence="9" id="KW-1185">Reference proteome</keyword>
<dbReference type="InterPro" id="IPR050131">
    <property type="entry name" value="Peptidase_S8_subtilisin-like"/>
</dbReference>
<accession>A0A1B2AEW7</accession>
<evidence type="ECO:0000256" key="4">
    <source>
        <dbReference type="ARBA" id="ARBA00022825"/>
    </source>
</evidence>
<evidence type="ECO:0000313" key="9">
    <source>
        <dbReference type="Proteomes" id="UP000092932"/>
    </source>
</evidence>
<evidence type="ECO:0000313" key="8">
    <source>
        <dbReference type="EMBL" id="ANY20694.1"/>
    </source>
</evidence>
<feature type="domain" description="Peptidase S8/S53" evidence="7">
    <location>
        <begin position="223"/>
        <end position="367"/>
    </location>
</feature>
<dbReference type="Pfam" id="PF00082">
    <property type="entry name" value="Peptidase_S8"/>
    <property type="match status" value="1"/>
</dbReference>